<dbReference type="AlphaFoldDB" id="A0A7Y7U5X7"/>
<evidence type="ECO:0000256" key="7">
    <source>
        <dbReference type="ARBA" id="ARBA00022670"/>
    </source>
</evidence>
<comment type="similarity">
    <text evidence="3">Belongs to the peptidase M1 family.</text>
</comment>
<sequence>MSFLTRPRAAYPLLSLPLLLAACARVPLVPVATPAAAVAAPAVAVVPGVSRELAEDRARRVSRLGYELSLNVPADKAAPIEAHETVRFRLADVGQPLQLDFKAPTANLRRLRVNGQPVPIDHHDEHLVLPTAALKTGLNEVQIDFTAGNQSLNRNADYLYTLLVPDRARTVFPVFDQPNLKAAFTLTLDVPSGWEAMANAPLRSSENNLGGLFPPSTTYYFAPSDTISTYLFSFAAGRFSRLERTVAGRPMQLLHRETDKSKLALSLDPIFQIHADALRFMESYTGIPYPFQKFDFVALPDFQYGGMEHVGAIDYKASSLFLDEGATQDQKNARSNLISHETAHMWFGDLVTMQWFNDVWMKEVFANFMADKITQVALPESNYDLKFVIDHYPAAYGVDRTSGANPIRQNLENLSDAGSLYGGIIYHKAPIMMRQLERLMGEEPFRDGLRAYLKQYAHGNATWPDLIRILDERTPADLQAWNQVWVNQPGRPVFDYDLKTSAGKITRLTLTQQAEDGSERIWPQLFEVLLVYPNGRTRELTVNQNAREVAVPAAVGEPAPAFILFNSTGLGYGVFPIDKPLPVGLATLTNPVARAAAYVNLYENMLNGRALTPAELLAVVRRQLPLETEELNLKLLTGQLTDVYWKLLPPARRATLAPALEAELWRAMEQNSAPNAKKLLFKAYQSIALSRAAQTRLYRIWDTQQAPAGVKLTEDDYTSLALALAVRDYPAPALILARQLTRIPNPDRRKRMEFLLPALSPDPATRDAFFASLADEKNREKEAWVTAALAYLHHPLRAATSEKYLPQSLALLEEIQQTGDIFFPYSWLQSTLGSYQTPTAARTVREFLRAHPSYNPQLRAKLLQAADDVFRAEKLVQE</sequence>
<dbReference type="PANTHER" id="PTHR11533">
    <property type="entry name" value="PROTEASE M1 ZINC METALLOPROTEASE"/>
    <property type="match status" value="1"/>
</dbReference>
<evidence type="ECO:0000259" key="13">
    <source>
        <dbReference type="Pfam" id="PF01433"/>
    </source>
</evidence>
<comment type="caution">
    <text evidence="15">The sequence shown here is derived from an EMBL/GenBank/DDBJ whole genome shotgun (WGS) entry which is preliminary data.</text>
</comment>
<dbReference type="Gene3D" id="2.60.40.1730">
    <property type="entry name" value="tricorn interacting facor f3 domain"/>
    <property type="match status" value="1"/>
</dbReference>
<dbReference type="Proteomes" id="UP000565521">
    <property type="component" value="Unassembled WGS sequence"/>
</dbReference>
<dbReference type="GO" id="GO:0043171">
    <property type="term" value="P:peptide catabolic process"/>
    <property type="evidence" value="ECO:0007669"/>
    <property type="project" value="TreeGrafter"/>
</dbReference>
<keyword evidence="12" id="KW-0732">Signal</keyword>
<evidence type="ECO:0000259" key="14">
    <source>
        <dbReference type="Pfam" id="PF17900"/>
    </source>
</evidence>
<evidence type="ECO:0000313" key="15">
    <source>
        <dbReference type="EMBL" id="NVO31767.1"/>
    </source>
</evidence>
<dbReference type="SUPFAM" id="SSF63737">
    <property type="entry name" value="Leukotriene A4 hydrolase N-terminal domain"/>
    <property type="match status" value="1"/>
</dbReference>
<evidence type="ECO:0000256" key="11">
    <source>
        <dbReference type="ARBA" id="ARBA00023049"/>
    </source>
</evidence>
<feature type="domain" description="Peptidase M1 membrane alanine aminopeptidase" evidence="13">
    <location>
        <begin position="273"/>
        <end position="481"/>
    </location>
</feature>
<dbReference type="Pfam" id="PF01433">
    <property type="entry name" value="Peptidase_M1"/>
    <property type="match status" value="1"/>
</dbReference>
<feature type="chain" id="PRO_5031353131" description="Aminopeptidase N" evidence="12">
    <location>
        <begin position="25"/>
        <end position="878"/>
    </location>
</feature>
<evidence type="ECO:0000256" key="9">
    <source>
        <dbReference type="ARBA" id="ARBA00022801"/>
    </source>
</evidence>
<dbReference type="EMBL" id="JABKAU010000018">
    <property type="protein sequence ID" value="NVO31767.1"/>
    <property type="molecule type" value="Genomic_DNA"/>
</dbReference>
<evidence type="ECO:0000313" key="16">
    <source>
        <dbReference type="Proteomes" id="UP000565521"/>
    </source>
</evidence>
<proteinExistence type="inferred from homology"/>
<dbReference type="InterPro" id="IPR001930">
    <property type="entry name" value="Peptidase_M1"/>
</dbReference>
<dbReference type="InterPro" id="IPR042097">
    <property type="entry name" value="Aminopeptidase_N-like_N_sf"/>
</dbReference>
<protein>
    <recommendedName>
        <fullName evidence="5">Aminopeptidase N</fullName>
        <ecNumber evidence="4">3.4.11.2</ecNumber>
    </recommendedName>
</protein>
<evidence type="ECO:0000256" key="1">
    <source>
        <dbReference type="ARBA" id="ARBA00000098"/>
    </source>
</evidence>
<evidence type="ECO:0000256" key="12">
    <source>
        <dbReference type="SAM" id="SignalP"/>
    </source>
</evidence>
<dbReference type="GO" id="GO:0008270">
    <property type="term" value="F:zinc ion binding"/>
    <property type="evidence" value="ECO:0007669"/>
    <property type="project" value="InterPro"/>
</dbReference>
<keyword evidence="7" id="KW-0645">Protease</keyword>
<dbReference type="GO" id="GO:0042277">
    <property type="term" value="F:peptide binding"/>
    <property type="evidence" value="ECO:0007669"/>
    <property type="project" value="TreeGrafter"/>
</dbReference>
<keyword evidence="10" id="KW-0862">Zinc</keyword>
<dbReference type="InterPro" id="IPR027268">
    <property type="entry name" value="Peptidase_M4/M1_CTD_sf"/>
</dbReference>
<dbReference type="Pfam" id="PF17900">
    <property type="entry name" value="Peptidase_M1_N"/>
    <property type="match status" value="1"/>
</dbReference>
<dbReference type="GO" id="GO:0005615">
    <property type="term" value="C:extracellular space"/>
    <property type="evidence" value="ECO:0007669"/>
    <property type="project" value="TreeGrafter"/>
</dbReference>
<evidence type="ECO:0000256" key="5">
    <source>
        <dbReference type="ARBA" id="ARBA00015611"/>
    </source>
</evidence>
<keyword evidence="6 15" id="KW-0031">Aminopeptidase</keyword>
<dbReference type="EC" id="3.4.11.2" evidence="4"/>
<keyword evidence="16" id="KW-1185">Reference proteome</keyword>
<evidence type="ECO:0000256" key="8">
    <source>
        <dbReference type="ARBA" id="ARBA00022723"/>
    </source>
</evidence>
<evidence type="ECO:0000256" key="4">
    <source>
        <dbReference type="ARBA" id="ARBA00012564"/>
    </source>
</evidence>
<dbReference type="InterPro" id="IPR045357">
    <property type="entry name" value="Aminopeptidase_N-like_N"/>
</dbReference>
<dbReference type="PANTHER" id="PTHR11533:SF174">
    <property type="entry name" value="PUROMYCIN-SENSITIVE AMINOPEPTIDASE-RELATED"/>
    <property type="match status" value="1"/>
</dbReference>
<dbReference type="PROSITE" id="PS51257">
    <property type="entry name" value="PROKAR_LIPOPROTEIN"/>
    <property type="match status" value="1"/>
</dbReference>
<comment type="catalytic activity">
    <reaction evidence="1">
        <text>Release of an N-terminal amino acid, Xaa-|-Yaa- from a peptide, amide or arylamide. Xaa is preferably Ala, but may be most amino acids including Pro (slow action). When a terminal hydrophobic residue is followed by a prolyl residue, the two may be released as an intact Xaa-Pro dipeptide.</text>
        <dbReference type="EC" id="3.4.11.2"/>
    </reaction>
</comment>
<dbReference type="CDD" id="cd09602">
    <property type="entry name" value="M1_APN"/>
    <property type="match status" value="1"/>
</dbReference>
<dbReference type="PRINTS" id="PR00756">
    <property type="entry name" value="ALADIPTASE"/>
</dbReference>
<reference evidence="15 16" key="1">
    <citation type="submission" date="2020-05" db="EMBL/GenBank/DDBJ databases">
        <title>Hymenobacter terrestris sp. nov. and Hymenobacter lapidiphilus sp. nov., isolated from regoliths in Antarctica.</title>
        <authorList>
            <person name="Sedlacek I."/>
            <person name="Pantucek R."/>
            <person name="Zeman M."/>
            <person name="Holochova P."/>
            <person name="Kralova S."/>
            <person name="Stankova E."/>
            <person name="Sedo O."/>
            <person name="Micenkova L."/>
            <person name="Svec P."/>
            <person name="Gupta V."/>
            <person name="Sood U."/>
            <person name="Korpole U.S."/>
            <person name="Lal R."/>
        </authorList>
    </citation>
    <scope>NUCLEOTIDE SEQUENCE [LARGE SCALE GENOMIC DNA]</scope>
    <source>
        <strain evidence="15 16">P5342</strain>
    </source>
</reference>
<feature type="domain" description="Aminopeptidase N-like N-terminal" evidence="14">
    <location>
        <begin position="157"/>
        <end position="231"/>
    </location>
</feature>
<organism evidence="15 16">
    <name type="scientific">Hymenobacter lapidiphilus</name>
    <dbReference type="NCBI Taxonomy" id="2608003"/>
    <lineage>
        <taxon>Bacteria</taxon>
        <taxon>Pseudomonadati</taxon>
        <taxon>Bacteroidota</taxon>
        <taxon>Cytophagia</taxon>
        <taxon>Cytophagales</taxon>
        <taxon>Hymenobacteraceae</taxon>
        <taxon>Hymenobacter</taxon>
    </lineage>
</organism>
<gene>
    <name evidence="15" type="ORF">HW554_11145</name>
</gene>
<evidence type="ECO:0000256" key="10">
    <source>
        <dbReference type="ARBA" id="ARBA00022833"/>
    </source>
</evidence>
<dbReference type="InterPro" id="IPR014782">
    <property type="entry name" value="Peptidase_M1_dom"/>
</dbReference>
<dbReference type="GO" id="GO:0016020">
    <property type="term" value="C:membrane"/>
    <property type="evidence" value="ECO:0007669"/>
    <property type="project" value="TreeGrafter"/>
</dbReference>
<feature type="signal peptide" evidence="12">
    <location>
        <begin position="1"/>
        <end position="24"/>
    </location>
</feature>
<keyword evidence="9" id="KW-0378">Hydrolase</keyword>
<keyword evidence="11" id="KW-0482">Metalloprotease</keyword>
<dbReference type="RefSeq" id="WP_176908666.1">
    <property type="nucleotide sequence ID" value="NZ_JABKAU010000018.1"/>
</dbReference>
<comment type="cofactor">
    <cofactor evidence="2">
        <name>Zn(2+)</name>
        <dbReference type="ChEBI" id="CHEBI:29105"/>
    </cofactor>
</comment>
<keyword evidence="8" id="KW-0479">Metal-binding</keyword>
<dbReference type="GO" id="GO:0016285">
    <property type="term" value="F:alanyl aminopeptidase activity"/>
    <property type="evidence" value="ECO:0007669"/>
    <property type="project" value="UniProtKB-EC"/>
</dbReference>
<dbReference type="GO" id="GO:0070006">
    <property type="term" value="F:metalloaminopeptidase activity"/>
    <property type="evidence" value="ECO:0007669"/>
    <property type="project" value="TreeGrafter"/>
</dbReference>
<name>A0A7Y7U5X7_9BACT</name>
<dbReference type="Gene3D" id="1.10.390.10">
    <property type="entry name" value="Neutral Protease Domain 2"/>
    <property type="match status" value="1"/>
</dbReference>
<dbReference type="InterPro" id="IPR050344">
    <property type="entry name" value="Peptidase_M1_aminopeptidases"/>
</dbReference>
<evidence type="ECO:0000256" key="2">
    <source>
        <dbReference type="ARBA" id="ARBA00001947"/>
    </source>
</evidence>
<dbReference type="SUPFAM" id="SSF55486">
    <property type="entry name" value="Metalloproteases ('zincins'), catalytic domain"/>
    <property type="match status" value="1"/>
</dbReference>
<dbReference type="GO" id="GO:0006508">
    <property type="term" value="P:proteolysis"/>
    <property type="evidence" value="ECO:0007669"/>
    <property type="project" value="UniProtKB-KW"/>
</dbReference>
<evidence type="ECO:0000256" key="6">
    <source>
        <dbReference type="ARBA" id="ARBA00022438"/>
    </source>
</evidence>
<accession>A0A7Y7U5X7</accession>
<evidence type="ECO:0000256" key="3">
    <source>
        <dbReference type="ARBA" id="ARBA00010136"/>
    </source>
</evidence>
<dbReference type="GO" id="GO:0005737">
    <property type="term" value="C:cytoplasm"/>
    <property type="evidence" value="ECO:0007669"/>
    <property type="project" value="TreeGrafter"/>
</dbReference>